<proteinExistence type="predicted"/>
<dbReference type="Proteomes" id="UP000501338">
    <property type="component" value="Chromosome"/>
</dbReference>
<sequence>MNEDKEALASKIELFMKESEPLEYKYDPTGSKYAHYFSIKLAEHLLQESNTGN</sequence>
<protein>
    <submittedName>
        <fullName evidence="1">Uncharacterized protein</fullName>
    </submittedName>
</protein>
<organism evidence="1 2">
    <name type="scientific">Proteus terrae subsp. cibarius</name>
    <dbReference type="NCBI Taxonomy" id="626774"/>
    <lineage>
        <taxon>Bacteria</taxon>
        <taxon>Pseudomonadati</taxon>
        <taxon>Pseudomonadota</taxon>
        <taxon>Gammaproteobacteria</taxon>
        <taxon>Enterobacterales</taxon>
        <taxon>Morganellaceae</taxon>
        <taxon>Proteus</taxon>
    </lineage>
</organism>
<gene>
    <name evidence="1" type="ORF">GTH23_10175</name>
</gene>
<dbReference type="RefSeq" id="WP_156733194.1">
    <property type="nucleotide sequence ID" value="NZ_CP045008.1"/>
</dbReference>
<evidence type="ECO:0000313" key="1">
    <source>
        <dbReference type="EMBL" id="QIF90380.1"/>
    </source>
</evidence>
<reference evidence="1 2" key="1">
    <citation type="submission" date="2020-01" db="EMBL/GenBank/DDBJ databases">
        <title>The genomic epidemiology of tigecycline resistance gene tet(X) variants in a swine farm in China.</title>
        <authorList>
            <person name="Peng K."/>
            <person name="Li R."/>
        </authorList>
    </citation>
    <scope>NUCLEOTIDE SEQUENCE [LARGE SCALE GENOMIC DNA]</scope>
    <source>
        <strain evidence="1 2">ZF1</strain>
    </source>
</reference>
<evidence type="ECO:0000313" key="2">
    <source>
        <dbReference type="Proteomes" id="UP000501338"/>
    </source>
</evidence>
<accession>A0ABX6JRE9</accession>
<name>A0ABX6JRE9_9GAMM</name>
<keyword evidence="2" id="KW-1185">Reference proteome</keyword>
<dbReference type="EMBL" id="CP047340">
    <property type="protein sequence ID" value="QIF90380.1"/>
    <property type="molecule type" value="Genomic_DNA"/>
</dbReference>